<dbReference type="InParanoid" id="A0A1W0VUD4"/>
<dbReference type="InterPro" id="IPR036574">
    <property type="entry name" value="Scorpion_toxin-like_sf"/>
</dbReference>
<accession>A0A1W0VUD4</accession>
<feature type="signal peptide" evidence="1">
    <location>
        <begin position="1"/>
        <end position="18"/>
    </location>
</feature>
<proteinExistence type="predicted"/>
<evidence type="ECO:0000313" key="2">
    <source>
        <dbReference type="EMBL" id="OQU76880.1"/>
    </source>
</evidence>
<organism evidence="2 3">
    <name type="scientific">Sorghum bicolor</name>
    <name type="common">Sorghum</name>
    <name type="synonym">Sorghum vulgare</name>
    <dbReference type="NCBI Taxonomy" id="4558"/>
    <lineage>
        <taxon>Eukaryota</taxon>
        <taxon>Viridiplantae</taxon>
        <taxon>Streptophyta</taxon>
        <taxon>Embryophyta</taxon>
        <taxon>Tracheophyta</taxon>
        <taxon>Spermatophyta</taxon>
        <taxon>Magnoliopsida</taxon>
        <taxon>Liliopsida</taxon>
        <taxon>Poales</taxon>
        <taxon>Poaceae</taxon>
        <taxon>PACMAD clade</taxon>
        <taxon>Panicoideae</taxon>
        <taxon>Andropogonodae</taxon>
        <taxon>Andropogoneae</taxon>
        <taxon>Sorghinae</taxon>
        <taxon>Sorghum</taxon>
    </lineage>
</organism>
<gene>
    <name evidence="2" type="ORF">SORBI_3010G227150</name>
</gene>
<evidence type="ECO:0008006" key="4">
    <source>
        <dbReference type="Google" id="ProtNLM"/>
    </source>
</evidence>
<dbReference type="Gene3D" id="3.30.30.10">
    <property type="entry name" value="Knottin, scorpion toxin-like"/>
    <property type="match status" value="1"/>
</dbReference>
<name>A0A1W0VUD4_SORBI</name>
<dbReference type="AlphaFoldDB" id="A0A1W0VUD4"/>
<reference evidence="2 3" key="1">
    <citation type="journal article" date="2009" name="Nature">
        <title>The Sorghum bicolor genome and the diversification of grasses.</title>
        <authorList>
            <person name="Paterson A.H."/>
            <person name="Bowers J.E."/>
            <person name="Bruggmann R."/>
            <person name="Dubchak I."/>
            <person name="Grimwood J."/>
            <person name="Gundlach H."/>
            <person name="Haberer G."/>
            <person name="Hellsten U."/>
            <person name="Mitros T."/>
            <person name="Poliakov A."/>
            <person name="Schmutz J."/>
            <person name="Spannagl M."/>
            <person name="Tang H."/>
            <person name="Wang X."/>
            <person name="Wicker T."/>
            <person name="Bharti A.K."/>
            <person name="Chapman J."/>
            <person name="Feltus F.A."/>
            <person name="Gowik U."/>
            <person name="Grigoriev I.V."/>
            <person name="Lyons E."/>
            <person name="Maher C.A."/>
            <person name="Martis M."/>
            <person name="Narechania A."/>
            <person name="Otillar R.P."/>
            <person name="Penning B.W."/>
            <person name="Salamov A.A."/>
            <person name="Wang Y."/>
            <person name="Zhang L."/>
            <person name="Carpita N.C."/>
            <person name="Freeling M."/>
            <person name="Gingle A.R."/>
            <person name="Hash C.T."/>
            <person name="Keller B."/>
            <person name="Klein P."/>
            <person name="Kresovich S."/>
            <person name="McCann M.C."/>
            <person name="Ming R."/>
            <person name="Peterson D.G."/>
            <person name="Mehboob-ur-Rahman"/>
            <person name="Ware D."/>
            <person name="Westhoff P."/>
            <person name="Mayer K.F."/>
            <person name="Messing J."/>
            <person name="Rokhsar D.S."/>
        </authorList>
    </citation>
    <scope>NUCLEOTIDE SEQUENCE [LARGE SCALE GENOMIC DNA]</scope>
    <source>
        <strain evidence="3">cv. BTx623</strain>
    </source>
</reference>
<keyword evidence="1" id="KW-0732">Signal</keyword>
<sequence>MNLSAVLVIVFLRVIVMAAGRESASVGKYCVEHLSGNYKGICFKWIDDNACDKICLDESSDNFNGFCSNFQCWCLGTCTSETESAEPVASAPVRQ</sequence>
<evidence type="ECO:0000313" key="3">
    <source>
        <dbReference type="Proteomes" id="UP000000768"/>
    </source>
</evidence>
<dbReference type="SUPFAM" id="SSF57095">
    <property type="entry name" value="Scorpion toxin-like"/>
    <property type="match status" value="1"/>
</dbReference>
<dbReference type="EMBL" id="CM000769">
    <property type="protein sequence ID" value="OQU76880.1"/>
    <property type="molecule type" value="Genomic_DNA"/>
</dbReference>
<dbReference type="Proteomes" id="UP000000768">
    <property type="component" value="Chromosome 10"/>
</dbReference>
<keyword evidence="3" id="KW-1185">Reference proteome</keyword>
<protein>
    <recommendedName>
        <fullName evidence="4">Knottin scorpion toxin-like domain-containing protein</fullName>
    </recommendedName>
</protein>
<dbReference type="Gramene" id="OQU76880">
    <property type="protein sequence ID" value="OQU76880"/>
    <property type="gene ID" value="SORBI_3010G227150"/>
</dbReference>
<reference evidence="3" key="2">
    <citation type="journal article" date="2018" name="Plant J.">
        <title>The Sorghum bicolor reference genome: improved assembly, gene annotations, a transcriptome atlas, and signatures of genome organization.</title>
        <authorList>
            <person name="McCormick R.F."/>
            <person name="Truong S.K."/>
            <person name="Sreedasyam A."/>
            <person name="Jenkins J."/>
            <person name="Shu S."/>
            <person name="Sims D."/>
            <person name="Kennedy M."/>
            <person name="Amirebrahimi M."/>
            <person name="Weers B.D."/>
            <person name="McKinley B."/>
            <person name="Mattison A."/>
            <person name="Morishige D.T."/>
            <person name="Grimwood J."/>
            <person name="Schmutz J."/>
            <person name="Mullet J.E."/>
        </authorList>
    </citation>
    <scope>NUCLEOTIDE SEQUENCE [LARGE SCALE GENOMIC DNA]</scope>
    <source>
        <strain evidence="3">cv. BTx623</strain>
    </source>
</reference>
<dbReference type="OMA" id="WIDDNAC"/>
<feature type="chain" id="PRO_5012212896" description="Knottin scorpion toxin-like domain-containing protein" evidence="1">
    <location>
        <begin position="19"/>
        <end position="95"/>
    </location>
</feature>
<evidence type="ECO:0000256" key="1">
    <source>
        <dbReference type="SAM" id="SignalP"/>
    </source>
</evidence>